<dbReference type="Gene3D" id="3.10.580.10">
    <property type="entry name" value="CBS-domain"/>
    <property type="match status" value="1"/>
</dbReference>
<dbReference type="Pfam" id="PF03471">
    <property type="entry name" value="CorC_HlyC"/>
    <property type="match status" value="1"/>
</dbReference>
<evidence type="ECO:0000313" key="19">
    <source>
        <dbReference type="EMBL" id="TCU87955.1"/>
    </source>
</evidence>
<evidence type="ECO:0000256" key="4">
    <source>
        <dbReference type="ARBA" id="ARBA00022519"/>
    </source>
</evidence>
<evidence type="ECO:0000256" key="8">
    <source>
        <dbReference type="ARBA" id="ARBA00023122"/>
    </source>
</evidence>
<dbReference type="EMBL" id="UGHR01000004">
    <property type="protein sequence ID" value="STR45456.1"/>
    <property type="molecule type" value="Genomic_DNA"/>
</dbReference>
<dbReference type="PANTHER" id="PTHR22777">
    <property type="entry name" value="HEMOLYSIN-RELATED"/>
    <property type="match status" value="1"/>
</dbReference>
<dbReference type="EMBL" id="SMBT01000004">
    <property type="protein sequence ID" value="TCU87955.1"/>
    <property type="molecule type" value="Genomic_DNA"/>
</dbReference>
<dbReference type="InterPro" id="IPR044751">
    <property type="entry name" value="Ion_transp-like_CBS"/>
</dbReference>
<accession>A0A377SYQ0</accession>
<dbReference type="PANTHER" id="PTHR22777:SF16">
    <property type="entry name" value="POLYAMINE EXPORT PROTEIN"/>
    <property type="match status" value="1"/>
</dbReference>
<evidence type="ECO:0000256" key="7">
    <source>
        <dbReference type="ARBA" id="ARBA00022989"/>
    </source>
</evidence>
<sequence length="437" mass="48630">MMNGLLIIFILILISAFFSVSEIALAAARKHKLQQMSEDGDKRADLVLALQERPGDFFTVVQVGVNAVAILGGILGEPTFSPVFKALLIQLGVHADTAETLGFLMSFTLVTGLFIQFADLIPKRIGMAVPEATAVNVVSPILFCIFLLRPLVFIFDGIANLIFNAFNLPAVRRDEITTDDIVAMADAGAMAGTVRRKEHNLIENVFELETRTVTSVMTARESVIFFSLNEAEETIRARMLAEPHSKFLLCENSIDSVFAYIDAKDILQLVLKGGEINLLEGLKQCGNRKLLTIPDTLSLSEVLEQFKEAREDFAVILNEYALVVGIITLNDVTIQLMGSMVDPGADQIVQRDESSWLVDGVTPIEDVKKALDIDELKDEENYETIAGFMMYMLKRIPKKAELLIFGDYKFEVVDIDNYRIDQLLVTRINPQKKTDDE</sequence>
<evidence type="ECO:0000256" key="13">
    <source>
        <dbReference type="PROSITE-ProRule" id="PRU00703"/>
    </source>
</evidence>
<evidence type="ECO:0000256" key="11">
    <source>
        <dbReference type="ARBA" id="ARBA00038280"/>
    </source>
</evidence>
<keyword evidence="8 13" id="KW-0129">CBS domain</keyword>
<dbReference type="Proteomes" id="UP000255108">
    <property type="component" value="Unassembled WGS sequence"/>
</dbReference>
<evidence type="ECO:0000256" key="9">
    <source>
        <dbReference type="ARBA" id="ARBA00023136"/>
    </source>
</evidence>
<organism evidence="18 20">
    <name type="scientific">Iodobacter fluviatilis</name>
    <dbReference type="NCBI Taxonomy" id="537"/>
    <lineage>
        <taxon>Bacteria</taxon>
        <taxon>Pseudomonadati</taxon>
        <taxon>Pseudomonadota</taxon>
        <taxon>Betaproteobacteria</taxon>
        <taxon>Neisseriales</taxon>
        <taxon>Chitinibacteraceae</taxon>
        <taxon>Iodobacter</taxon>
    </lineage>
</organism>
<dbReference type="PROSITE" id="PS51371">
    <property type="entry name" value="CBS"/>
    <property type="match status" value="1"/>
</dbReference>
<dbReference type="InterPro" id="IPR000644">
    <property type="entry name" value="CBS_dom"/>
</dbReference>
<dbReference type="OrthoDB" id="9797674at2"/>
<feature type="transmembrane region" description="Helical" evidence="15">
    <location>
        <begin position="97"/>
        <end position="117"/>
    </location>
</feature>
<proteinExistence type="inferred from homology"/>
<dbReference type="InterPro" id="IPR036318">
    <property type="entry name" value="FAD-bd_PCMH-like_sf"/>
</dbReference>
<evidence type="ECO:0000256" key="6">
    <source>
        <dbReference type="ARBA" id="ARBA00022737"/>
    </source>
</evidence>
<keyword evidence="7 14" id="KW-1133">Transmembrane helix</keyword>
<gene>
    <name evidence="18" type="primary">ytfL</name>
    <name evidence="19" type="ORF">EV682_104122</name>
    <name evidence="18" type="ORF">NCTC11159_04028</name>
</gene>
<evidence type="ECO:0000256" key="10">
    <source>
        <dbReference type="ARBA" id="ARBA00037177"/>
    </source>
</evidence>
<evidence type="ECO:0000256" key="5">
    <source>
        <dbReference type="ARBA" id="ARBA00022692"/>
    </source>
</evidence>
<name>A0A377SYQ0_9NEIS</name>
<evidence type="ECO:0000256" key="12">
    <source>
        <dbReference type="ARBA" id="ARBA00039818"/>
    </source>
</evidence>
<keyword evidence="21" id="KW-1185">Reference proteome</keyword>
<dbReference type="CDD" id="cd04590">
    <property type="entry name" value="CBS_pair_CorC_HlyC_assoc"/>
    <property type="match status" value="1"/>
</dbReference>
<comment type="function">
    <text evidence="10">Involved in cadaverine and putrescine tolerance in stationary phase. May facilitate the efflux of both cadaverine and putrescine from the cytoplasm, reducing potentially toxic levels under certain stress conditions.</text>
</comment>
<dbReference type="SMART" id="SM01091">
    <property type="entry name" value="CorC_HlyC"/>
    <property type="match status" value="1"/>
</dbReference>
<dbReference type="SUPFAM" id="SSF54631">
    <property type="entry name" value="CBS-domain pair"/>
    <property type="match status" value="1"/>
</dbReference>
<dbReference type="InterPro" id="IPR016169">
    <property type="entry name" value="FAD-bd_PCMH_sub2"/>
</dbReference>
<evidence type="ECO:0000256" key="1">
    <source>
        <dbReference type="ARBA" id="ARBA00004429"/>
    </source>
</evidence>
<keyword evidence="3" id="KW-1003">Cell membrane</keyword>
<dbReference type="GO" id="GO:0050660">
    <property type="term" value="F:flavin adenine dinucleotide binding"/>
    <property type="evidence" value="ECO:0007669"/>
    <property type="project" value="InterPro"/>
</dbReference>
<dbReference type="Proteomes" id="UP000295794">
    <property type="component" value="Unassembled WGS sequence"/>
</dbReference>
<keyword evidence="2" id="KW-0813">Transport</keyword>
<dbReference type="Gene3D" id="3.30.465.10">
    <property type="match status" value="1"/>
</dbReference>
<keyword evidence="6" id="KW-0677">Repeat</keyword>
<keyword evidence="9 14" id="KW-0472">Membrane</keyword>
<comment type="subcellular location">
    <subcellularLocation>
        <location evidence="1">Cell inner membrane</location>
        <topology evidence="1">Multi-pass membrane protein</topology>
    </subcellularLocation>
</comment>
<dbReference type="Pfam" id="PF01595">
    <property type="entry name" value="CNNM"/>
    <property type="match status" value="1"/>
</dbReference>
<dbReference type="RefSeq" id="WP_115229498.1">
    <property type="nucleotide sequence ID" value="NZ_CAWOLO010000004.1"/>
</dbReference>
<dbReference type="InterPro" id="IPR005170">
    <property type="entry name" value="Transptr-assoc_dom"/>
</dbReference>
<evidence type="ECO:0000313" key="21">
    <source>
        <dbReference type="Proteomes" id="UP000295794"/>
    </source>
</evidence>
<reference evidence="18 20" key="1">
    <citation type="submission" date="2018-06" db="EMBL/GenBank/DDBJ databases">
        <authorList>
            <consortium name="Pathogen Informatics"/>
            <person name="Doyle S."/>
        </authorList>
    </citation>
    <scope>NUCLEOTIDE SEQUENCE [LARGE SCALE GENOMIC DNA]</scope>
    <source>
        <strain evidence="18 20">NCTC11159</strain>
    </source>
</reference>
<evidence type="ECO:0000256" key="3">
    <source>
        <dbReference type="ARBA" id="ARBA00022475"/>
    </source>
</evidence>
<evidence type="ECO:0000256" key="2">
    <source>
        <dbReference type="ARBA" id="ARBA00022448"/>
    </source>
</evidence>
<evidence type="ECO:0000259" key="16">
    <source>
        <dbReference type="PROSITE" id="PS51371"/>
    </source>
</evidence>
<dbReference type="PROSITE" id="PS51846">
    <property type="entry name" value="CNNM"/>
    <property type="match status" value="1"/>
</dbReference>
<dbReference type="GO" id="GO:0005886">
    <property type="term" value="C:plasma membrane"/>
    <property type="evidence" value="ECO:0007669"/>
    <property type="project" value="UniProtKB-SubCell"/>
</dbReference>
<protein>
    <recommendedName>
        <fullName evidence="12">Polyamine export protein</fullName>
    </recommendedName>
</protein>
<keyword evidence="4" id="KW-0997">Cell inner membrane</keyword>
<feature type="transmembrane region" description="Helical" evidence="15">
    <location>
        <begin position="137"/>
        <end position="163"/>
    </location>
</feature>
<comment type="similarity">
    <text evidence="11">Belongs to the UPF0053 family. PaeA subfamily.</text>
</comment>
<feature type="transmembrane region" description="Helical" evidence="15">
    <location>
        <begin position="57"/>
        <end position="76"/>
    </location>
</feature>
<evidence type="ECO:0000256" key="14">
    <source>
        <dbReference type="PROSITE-ProRule" id="PRU01193"/>
    </source>
</evidence>
<dbReference type="InterPro" id="IPR002550">
    <property type="entry name" value="CNNM"/>
</dbReference>
<evidence type="ECO:0000256" key="15">
    <source>
        <dbReference type="SAM" id="Phobius"/>
    </source>
</evidence>
<keyword evidence="5 14" id="KW-0812">Transmembrane</keyword>
<evidence type="ECO:0000313" key="18">
    <source>
        <dbReference type="EMBL" id="STR45456.1"/>
    </source>
</evidence>
<dbReference type="Pfam" id="PF00571">
    <property type="entry name" value="CBS"/>
    <property type="match status" value="1"/>
</dbReference>
<feature type="domain" description="CBS" evidence="16">
    <location>
        <begin position="286"/>
        <end position="343"/>
    </location>
</feature>
<dbReference type="InterPro" id="IPR046342">
    <property type="entry name" value="CBS_dom_sf"/>
</dbReference>
<feature type="domain" description="CNNM transmembrane" evidence="17">
    <location>
        <begin position="1"/>
        <end position="199"/>
    </location>
</feature>
<dbReference type="AlphaFoldDB" id="A0A377SYQ0"/>
<evidence type="ECO:0000259" key="17">
    <source>
        <dbReference type="PROSITE" id="PS51846"/>
    </source>
</evidence>
<dbReference type="SUPFAM" id="SSF56176">
    <property type="entry name" value="FAD-binding/transporter-associated domain-like"/>
    <property type="match status" value="1"/>
</dbReference>
<reference evidence="19 21" key="2">
    <citation type="submission" date="2019-03" db="EMBL/GenBank/DDBJ databases">
        <title>Genomic Encyclopedia of Type Strains, Phase IV (KMG-IV): sequencing the most valuable type-strain genomes for metagenomic binning, comparative biology and taxonomic classification.</title>
        <authorList>
            <person name="Goeker M."/>
        </authorList>
    </citation>
    <scope>NUCLEOTIDE SEQUENCE [LARGE SCALE GENOMIC DNA]</scope>
    <source>
        <strain evidence="19 21">DSM 3764</strain>
    </source>
</reference>
<evidence type="ECO:0000313" key="20">
    <source>
        <dbReference type="Proteomes" id="UP000255108"/>
    </source>
</evidence>